<protein>
    <submittedName>
        <fullName evidence="5">APG6-domain-containing protein</fullName>
    </submittedName>
</protein>
<dbReference type="PANTHER" id="PTHR12768:SF4">
    <property type="entry name" value="BECLIN-1"/>
    <property type="match status" value="1"/>
</dbReference>
<evidence type="ECO:0000259" key="4">
    <source>
        <dbReference type="Pfam" id="PF17675"/>
    </source>
</evidence>
<dbReference type="GO" id="GO:0043548">
    <property type="term" value="F:phosphatidylinositol 3-kinase binding"/>
    <property type="evidence" value="ECO:0007669"/>
    <property type="project" value="TreeGrafter"/>
</dbReference>
<comment type="similarity">
    <text evidence="1">Belongs to the beclin family.</text>
</comment>
<feature type="region of interest" description="Disordered" evidence="2">
    <location>
        <begin position="197"/>
        <end position="216"/>
    </location>
</feature>
<dbReference type="STRING" id="1280837.A0A316VAG4"/>
<dbReference type="AlphaFoldDB" id="A0A316VAG4"/>
<dbReference type="Pfam" id="PF17675">
    <property type="entry name" value="APG6_N"/>
    <property type="match status" value="1"/>
</dbReference>
<evidence type="ECO:0000313" key="6">
    <source>
        <dbReference type="Proteomes" id="UP000245771"/>
    </source>
</evidence>
<dbReference type="GO" id="GO:0000407">
    <property type="term" value="C:phagophore assembly site"/>
    <property type="evidence" value="ECO:0007669"/>
    <property type="project" value="TreeGrafter"/>
</dbReference>
<dbReference type="GO" id="GO:0006995">
    <property type="term" value="P:cellular response to nitrogen starvation"/>
    <property type="evidence" value="ECO:0007669"/>
    <property type="project" value="TreeGrafter"/>
</dbReference>
<dbReference type="GO" id="GO:0030674">
    <property type="term" value="F:protein-macromolecule adaptor activity"/>
    <property type="evidence" value="ECO:0007669"/>
    <property type="project" value="TreeGrafter"/>
</dbReference>
<feature type="compositionally biased region" description="Basic and acidic residues" evidence="2">
    <location>
        <begin position="50"/>
        <end position="62"/>
    </location>
</feature>
<evidence type="ECO:0000259" key="3">
    <source>
        <dbReference type="Pfam" id="PF04111"/>
    </source>
</evidence>
<dbReference type="InParanoid" id="A0A316VAG4"/>
<organism evidence="5 6">
    <name type="scientific">Meira miltonrushii</name>
    <dbReference type="NCBI Taxonomy" id="1280837"/>
    <lineage>
        <taxon>Eukaryota</taxon>
        <taxon>Fungi</taxon>
        <taxon>Dikarya</taxon>
        <taxon>Basidiomycota</taxon>
        <taxon>Ustilaginomycotina</taxon>
        <taxon>Exobasidiomycetes</taxon>
        <taxon>Exobasidiales</taxon>
        <taxon>Brachybasidiaceae</taxon>
        <taxon>Meira</taxon>
    </lineage>
</organism>
<dbReference type="RefSeq" id="XP_025352807.1">
    <property type="nucleotide sequence ID" value="XM_025499339.1"/>
</dbReference>
<dbReference type="Gene3D" id="1.10.418.40">
    <property type="entry name" value="Autophagy protein 6/Beclin 1"/>
    <property type="match status" value="1"/>
</dbReference>
<dbReference type="GO" id="GO:0034271">
    <property type="term" value="C:phosphatidylinositol 3-kinase complex, class III, type I"/>
    <property type="evidence" value="ECO:0007669"/>
    <property type="project" value="TreeGrafter"/>
</dbReference>
<proteinExistence type="inferred from homology"/>
<sequence>MPTFACHRCRQPLHLPSSLTEELTQSAYDVIEAESILLRKDRQPISAGESSKRRTTEGKDDEGKQDDDNLSPNNNALSSHLNLTKALFDMLSSTTPPSNWTPPTKSPLVSTTNARKVDQKERKRKARLPIGQHGNLLPAIDHPLCAECTNILLSVMETQLDELRRERDAYLAFEDEVKRRDVQDADEATQEEIDQLAEQSQKAQQELADAQRESDAVDIELEKLDEEEKRLEEEEKQFWQSYSALSLEASNLSAQRSSLQASLAQDKAQLNRLELTNVYNDAFSIGYDGGYATINGLRLGRMPNDQRGIEWSEINAAWGQTAFLLVTLARRVNIEFEEYKVHPIGSFSTVEKLGERKEIYELYGSGDWQLGRLLTDRRFDHAMVAFLECLRQLCVGVQGRDESVKLPHSIVRDKIGGASIRLQFGSDEIWTRALRNVLMTLKILLAWSINDAPDDDINGDLPNVE</sequence>
<evidence type="ECO:0000256" key="2">
    <source>
        <dbReference type="SAM" id="MobiDB-lite"/>
    </source>
</evidence>
<dbReference type="InterPro" id="IPR007243">
    <property type="entry name" value="Atg6/Beclin"/>
</dbReference>
<dbReference type="GO" id="GO:0045324">
    <property type="term" value="P:late endosome to vacuole transport"/>
    <property type="evidence" value="ECO:0007669"/>
    <property type="project" value="TreeGrafter"/>
</dbReference>
<evidence type="ECO:0000313" key="5">
    <source>
        <dbReference type="EMBL" id="PWN32505.1"/>
    </source>
</evidence>
<feature type="domain" description="Atg6 BARA" evidence="3">
    <location>
        <begin position="273"/>
        <end position="449"/>
    </location>
</feature>
<dbReference type="FunCoup" id="A0A316VAG4">
    <property type="interactions" value="242"/>
</dbReference>
<dbReference type="OrthoDB" id="20368at2759"/>
<accession>A0A316VAG4</accession>
<evidence type="ECO:0000256" key="1">
    <source>
        <dbReference type="ARBA" id="ARBA00005965"/>
    </source>
</evidence>
<dbReference type="InterPro" id="IPR040455">
    <property type="entry name" value="Atg6_BARA"/>
</dbReference>
<feature type="compositionally biased region" description="Low complexity" evidence="2">
    <location>
        <begin position="94"/>
        <end position="107"/>
    </location>
</feature>
<dbReference type="PANTHER" id="PTHR12768">
    <property type="entry name" value="BECLIN 1"/>
    <property type="match status" value="1"/>
</dbReference>
<keyword evidence="6" id="KW-1185">Reference proteome</keyword>
<gene>
    <name evidence="5" type="ORF">FA14DRAFT_161912</name>
</gene>
<dbReference type="GO" id="GO:0000423">
    <property type="term" value="P:mitophagy"/>
    <property type="evidence" value="ECO:0007669"/>
    <property type="project" value="TreeGrafter"/>
</dbReference>
<dbReference type="GeneID" id="37021120"/>
<feature type="region of interest" description="Disordered" evidence="2">
    <location>
        <begin position="42"/>
        <end position="77"/>
    </location>
</feature>
<dbReference type="InterPro" id="IPR041691">
    <property type="entry name" value="Atg6/beclin_CC"/>
</dbReference>
<dbReference type="EMBL" id="KZ819605">
    <property type="protein sequence ID" value="PWN32505.1"/>
    <property type="molecule type" value="Genomic_DNA"/>
</dbReference>
<dbReference type="GO" id="GO:0000045">
    <property type="term" value="P:autophagosome assembly"/>
    <property type="evidence" value="ECO:0007669"/>
    <property type="project" value="TreeGrafter"/>
</dbReference>
<dbReference type="Proteomes" id="UP000245771">
    <property type="component" value="Unassembled WGS sequence"/>
</dbReference>
<name>A0A316VAG4_9BASI</name>
<dbReference type="Pfam" id="PF04111">
    <property type="entry name" value="APG6"/>
    <property type="match status" value="1"/>
</dbReference>
<reference evidence="5 6" key="1">
    <citation type="journal article" date="2018" name="Mol. Biol. Evol.">
        <title>Broad Genomic Sampling Reveals a Smut Pathogenic Ancestry of the Fungal Clade Ustilaginomycotina.</title>
        <authorList>
            <person name="Kijpornyongpan T."/>
            <person name="Mondo S.J."/>
            <person name="Barry K."/>
            <person name="Sandor L."/>
            <person name="Lee J."/>
            <person name="Lipzen A."/>
            <person name="Pangilinan J."/>
            <person name="LaButti K."/>
            <person name="Hainaut M."/>
            <person name="Henrissat B."/>
            <person name="Grigoriev I.V."/>
            <person name="Spatafora J.W."/>
            <person name="Aime M.C."/>
        </authorList>
    </citation>
    <scope>NUCLEOTIDE SEQUENCE [LARGE SCALE GENOMIC DNA]</scope>
    <source>
        <strain evidence="5 6">MCA 3882</strain>
    </source>
</reference>
<feature type="domain" description="Atg6/beclin coiled-coil" evidence="4">
    <location>
        <begin position="143"/>
        <end position="270"/>
    </location>
</feature>
<feature type="region of interest" description="Disordered" evidence="2">
    <location>
        <begin position="94"/>
        <end position="124"/>
    </location>
</feature>
<dbReference type="InterPro" id="IPR038274">
    <property type="entry name" value="Atg6/Beclin_C_sf"/>
</dbReference>
<dbReference type="GO" id="GO:0034272">
    <property type="term" value="C:phosphatidylinositol 3-kinase complex, class III, type II"/>
    <property type="evidence" value="ECO:0007669"/>
    <property type="project" value="TreeGrafter"/>
</dbReference>